<evidence type="ECO:0000313" key="2">
    <source>
        <dbReference type="Proteomes" id="UP001317322"/>
    </source>
</evidence>
<accession>A0ABY5K7I0</accession>
<organism evidence="1 2">
    <name type="scientific">Cellulomonas wangsupingiae</name>
    <dbReference type="NCBI Taxonomy" id="2968085"/>
    <lineage>
        <taxon>Bacteria</taxon>
        <taxon>Bacillati</taxon>
        <taxon>Actinomycetota</taxon>
        <taxon>Actinomycetes</taxon>
        <taxon>Micrococcales</taxon>
        <taxon>Cellulomonadaceae</taxon>
        <taxon>Cellulomonas</taxon>
    </lineage>
</organism>
<name>A0ABY5K7I0_9CELL</name>
<dbReference type="Proteomes" id="UP001317322">
    <property type="component" value="Chromosome"/>
</dbReference>
<dbReference type="InterPro" id="IPR035903">
    <property type="entry name" value="HesB-like_dom_sf"/>
</dbReference>
<dbReference type="EMBL" id="CP101989">
    <property type="protein sequence ID" value="UUI64358.1"/>
    <property type="molecule type" value="Genomic_DNA"/>
</dbReference>
<sequence>MLTLTENARTAVETLTSRAGLPDEGGLRIAEQDDGGFQLELVAGPAAGDDVVGEADARVYVDPRTAQTLADQQLDVEATDDGTVFTLTPQ</sequence>
<dbReference type="Gene3D" id="2.60.300.12">
    <property type="entry name" value="HesB-like domain"/>
    <property type="match status" value="1"/>
</dbReference>
<evidence type="ECO:0000313" key="1">
    <source>
        <dbReference type="EMBL" id="UUI64358.1"/>
    </source>
</evidence>
<reference evidence="1 2" key="1">
    <citation type="submission" date="2022-07" db="EMBL/GenBank/DDBJ databases">
        <title>Novel species in genus cellulomonas.</title>
        <authorList>
            <person name="Ye L."/>
        </authorList>
    </citation>
    <scope>NUCLEOTIDE SEQUENCE [LARGE SCALE GENOMIC DNA]</scope>
    <source>
        <strain evidence="2">zg-Y908</strain>
    </source>
</reference>
<dbReference type="SUPFAM" id="SSF89360">
    <property type="entry name" value="HesB-like domain"/>
    <property type="match status" value="1"/>
</dbReference>
<gene>
    <name evidence="1" type="ORF">NP075_14695</name>
</gene>
<dbReference type="RefSeq" id="WP_227565253.1">
    <property type="nucleotide sequence ID" value="NZ_CP101989.1"/>
</dbReference>
<keyword evidence="2" id="KW-1185">Reference proteome</keyword>
<protein>
    <submittedName>
        <fullName evidence="1">Adhesin</fullName>
    </submittedName>
</protein>
<proteinExistence type="predicted"/>